<evidence type="ECO:0000256" key="2">
    <source>
        <dbReference type="ARBA" id="ARBA00009772"/>
    </source>
</evidence>
<feature type="transmembrane region" description="Helical" evidence="7">
    <location>
        <begin position="179"/>
        <end position="203"/>
    </location>
</feature>
<feature type="transmembrane region" description="Helical" evidence="7">
    <location>
        <begin position="123"/>
        <end position="142"/>
    </location>
</feature>
<evidence type="ECO:0000256" key="5">
    <source>
        <dbReference type="ARBA" id="ARBA00022989"/>
    </source>
</evidence>
<comment type="similarity">
    <text evidence="2">Belongs to the FliR/MopE/SpaR family.</text>
</comment>
<dbReference type="GO" id="GO:0005886">
    <property type="term" value="C:plasma membrane"/>
    <property type="evidence" value="ECO:0007669"/>
    <property type="project" value="UniProtKB-SubCell"/>
</dbReference>
<dbReference type="EMBL" id="CP001999">
    <property type="protein sequence ID" value="ADG94129.1"/>
    <property type="molecule type" value="Genomic_DNA"/>
</dbReference>
<evidence type="ECO:0000313" key="8">
    <source>
        <dbReference type="EMBL" id="ADG94129.1"/>
    </source>
</evidence>
<sequence>MEALLSLLNESTVINFLLLFARILAFMAFMPIFGHKVVNVRMRAALSFYVTLFLFPMLQIESQVTSSGFLIAILSEATLGLIASMLVNIIFNAVKMIGEFVGYATALSMASFFDPASGTNEGILARLMFYISLAVFFESGMYEMTFSILAKSFSIVHLGAFDIYSYDGIKLLIDEINRMFAFTFAFAFPLFFIGFVIDIYYAYGTKSMPAFSPFVITFQLKFALIMIFIMMGMEVFTEAFTNYFITKFQ</sequence>
<dbReference type="PANTHER" id="PTHR30065">
    <property type="entry name" value="FLAGELLAR BIOSYNTHETIC PROTEIN FLIR"/>
    <property type="match status" value="1"/>
</dbReference>
<keyword evidence="3" id="KW-1003">Cell membrane</keyword>
<dbReference type="KEGG" id="ant:Arnit_2479"/>
<dbReference type="GO" id="GO:0006605">
    <property type="term" value="P:protein targeting"/>
    <property type="evidence" value="ECO:0007669"/>
    <property type="project" value="InterPro"/>
</dbReference>
<dbReference type="PANTHER" id="PTHR30065:SF8">
    <property type="entry name" value="FLAGELLAR BIOSYNTHETIC PROTEIN FLIR"/>
    <property type="match status" value="1"/>
</dbReference>
<keyword evidence="9" id="KW-1185">Reference proteome</keyword>
<reference evidence="8 9" key="1">
    <citation type="journal article" date="2010" name="Stand. Genomic Sci.">
        <title>Complete genome sequence of Arcobacter nitrofigilis type strain (CI).</title>
        <authorList>
            <person name="Pati A."/>
            <person name="Gronow S."/>
            <person name="Lapidus A."/>
            <person name="Copeland A."/>
            <person name="Glavina Del Rio T."/>
            <person name="Nolan M."/>
            <person name="Lucas S."/>
            <person name="Tice H."/>
            <person name="Cheng J.F."/>
            <person name="Han C."/>
            <person name="Chertkov O."/>
            <person name="Bruce D."/>
            <person name="Tapia R."/>
            <person name="Goodwin L."/>
            <person name="Pitluck S."/>
            <person name="Liolios K."/>
            <person name="Ivanova N."/>
            <person name="Mavromatis K."/>
            <person name="Chen A."/>
            <person name="Palaniappan K."/>
            <person name="Land M."/>
            <person name="Hauser L."/>
            <person name="Chang Y.J."/>
            <person name="Jeffries C.D."/>
            <person name="Detter J.C."/>
            <person name="Rohde M."/>
            <person name="Goker M."/>
            <person name="Bristow J."/>
            <person name="Eisen J.A."/>
            <person name="Markowitz V."/>
            <person name="Hugenholtz P."/>
            <person name="Klenk H.P."/>
            <person name="Kyrpides N.C."/>
        </authorList>
    </citation>
    <scope>NUCLEOTIDE SEQUENCE [LARGE SCALE GENOMIC DNA]</scope>
    <source>
        <strain evidence="9">ATCC 33309 / DSM 7299 / CCUG 15893 / LMG 7604 / NCTC 12251 / CI</strain>
    </source>
</reference>
<dbReference type="STRING" id="572480.Arnit_2479"/>
<dbReference type="AlphaFoldDB" id="D5UZ77"/>
<keyword evidence="4 7" id="KW-0812">Transmembrane</keyword>
<name>D5UZ77_ARCNC</name>
<dbReference type="HOGENOM" id="CLU_063626_2_3_7"/>
<evidence type="ECO:0000256" key="1">
    <source>
        <dbReference type="ARBA" id="ARBA00004651"/>
    </source>
</evidence>
<proteinExistence type="inferred from homology"/>
<keyword evidence="6 7" id="KW-0472">Membrane</keyword>
<evidence type="ECO:0000256" key="3">
    <source>
        <dbReference type="ARBA" id="ARBA00022475"/>
    </source>
</evidence>
<feature type="transmembrane region" description="Helical" evidence="7">
    <location>
        <begin position="70"/>
        <end position="91"/>
    </location>
</feature>
<protein>
    <submittedName>
        <fullName evidence="8">Type III secretion system inner membrane R protein</fullName>
    </submittedName>
</protein>
<dbReference type="RefSeq" id="WP_013136274.1">
    <property type="nucleotide sequence ID" value="NC_014166.1"/>
</dbReference>
<feature type="transmembrane region" description="Helical" evidence="7">
    <location>
        <begin position="12"/>
        <end position="34"/>
    </location>
</feature>
<feature type="transmembrane region" description="Helical" evidence="7">
    <location>
        <begin position="223"/>
        <end position="245"/>
    </location>
</feature>
<dbReference type="InterPro" id="IPR002010">
    <property type="entry name" value="T3SS_IM_R"/>
</dbReference>
<dbReference type="Pfam" id="PF01311">
    <property type="entry name" value="Bac_export_1"/>
    <property type="match status" value="1"/>
</dbReference>
<gene>
    <name evidence="8" type="ordered locus">Arnit_2479</name>
</gene>
<feature type="transmembrane region" description="Helical" evidence="7">
    <location>
        <begin position="97"/>
        <end position="116"/>
    </location>
</feature>
<dbReference type="eggNOG" id="COG1684">
    <property type="taxonomic scope" value="Bacteria"/>
</dbReference>
<organism evidence="8 9">
    <name type="scientific">Arcobacter nitrofigilis (strain ATCC 33309 / DSM 7299 / CCUG 15893 / LMG 7604 / NCTC 12251 / CI)</name>
    <name type="common">Campylobacter nitrofigilis</name>
    <dbReference type="NCBI Taxonomy" id="572480"/>
    <lineage>
        <taxon>Bacteria</taxon>
        <taxon>Pseudomonadati</taxon>
        <taxon>Campylobacterota</taxon>
        <taxon>Epsilonproteobacteria</taxon>
        <taxon>Campylobacterales</taxon>
        <taxon>Arcobacteraceae</taxon>
        <taxon>Arcobacter</taxon>
    </lineage>
</organism>
<keyword evidence="5 7" id="KW-1133">Transmembrane helix</keyword>
<evidence type="ECO:0000256" key="7">
    <source>
        <dbReference type="SAM" id="Phobius"/>
    </source>
</evidence>
<evidence type="ECO:0000313" key="9">
    <source>
        <dbReference type="Proteomes" id="UP000000939"/>
    </source>
</evidence>
<evidence type="ECO:0000256" key="6">
    <source>
        <dbReference type="ARBA" id="ARBA00023136"/>
    </source>
</evidence>
<comment type="subcellular location">
    <subcellularLocation>
        <location evidence="1">Cell membrane</location>
        <topology evidence="1">Multi-pass membrane protein</topology>
    </subcellularLocation>
</comment>
<dbReference type="Proteomes" id="UP000000939">
    <property type="component" value="Chromosome"/>
</dbReference>
<dbReference type="PRINTS" id="PR00953">
    <property type="entry name" value="TYPE3IMRPROT"/>
</dbReference>
<accession>D5UZ77</accession>
<feature type="transmembrane region" description="Helical" evidence="7">
    <location>
        <begin position="40"/>
        <end position="58"/>
    </location>
</feature>
<dbReference type="OrthoDB" id="9797790at2"/>
<evidence type="ECO:0000256" key="4">
    <source>
        <dbReference type="ARBA" id="ARBA00022692"/>
    </source>
</evidence>